<comment type="caution">
    <text evidence="1">The sequence shown here is derived from an EMBL/GenBank/DDBJ whole genome shotgun (WGS) entry which is preliminary data.</text>
</comment>
<gene>
    <name evidence="1" type="ORF">CDAUBV1_LOCUS14012</name>
</gene>
<evidence type="ECO:0000313" key="1">
    <source>
        <dbReference type="EMBL" id="CAL5138951.1"/>
    </source>
</evidence>
<evidence type="ECO:0000313" key="2">
    <source>
        <dbReference type="Proteomes" id="UP001497525"/>
    </source>
</evidence>
<dbReference type="AlphaFoldDB" id="A0AAV2TPY9"/>
<dbReference type="EMBL" id="CAXLJL010000556">
    <property type="protein sequence ID" value="CAL5138951.1"/>
    <property type="molecule type" value="Genomic_DNA"/>
</dbReference>
<accession>A0AAV2TPY9</accession>
<sequence>MDAGSEGSGEEFIESLNGTYLENVPYLVQGLYSPEFLTLSKLTDADQIRGAFKAAIFEYTEVRGLYTGFIEQRTSWNILLDAKVVYWFSQSGLPSVAFFGIHNTTFYKVASQRVKMSTDLYMDGFIPKLAEIISTETKLTYLTKNHLIQAILLPFFLISRRHTCKPRGNIIVDFTAANRGFFAPRNNSGESEEE</sequence>
<protein>
    <submittedName>
        <fullName evidence="1">Uncharacterized protein</fullName>
    </submittedName>
</protein>
<dbReference type="Proteomes" id="UP001497525">
    <property type="component" value="Unassembled WGS sequence"/>
</dbReference>
<proteinExistence type="predicted"/>
<reference evidence="1" key="1">
    <citation type="submission" date="2024-06" db="EMBL/GenBank/DDBJ databases">
        <authorList>
            <person name="Liu X."/>
            <person name="Lenzi L."/>
            <person name="Haldenby T S."/>
            <person name="Uol C."/>
        </authorList>
    </citation>
    <scope>NUCLEOTIDE SEQUENCE</scope>
</reference>
<organism evidence="1 2">
    <name type="scientific">Calicophoron daubneyi</name>
    <name type="common">Rumen fluke</name>
    <name type="synonym">Paramphistomum daubneyi</name>
    <dbReference type="NCBI Taxonomy" id="300641"/>
    <lineage>
        <taxon>Eukaryota</taxon>
        <taxon>Metazoa</taxon>
        <taxon>Spiralia</taxon>
        <taxon>Lophotrochozoa</taxon>
        <taxon>Platyhelminthes</taxon>
        <taxon>Trematoda</taxon>
        <taxon>Digenea</taxon>
        <taxon>Plagiorchiida</taxon>
        <taxon>Pronocephalata</taxon>
        <taxon>Paramphistomoidea</taxon>
        <taxon>Paramphistomidae</taxon>
        <taxon>Calicophoron</taxon>
    </lineage>
</organism>
<name>A0AAV2TPY9_CALDB</name>